<accession>A0A645GLR4</accession>
<dbReference type="Pfam" id="PF13174">
    <property type="entry name" value="TPR_6"/>
    <property type="match status" value="1"/>
</dbReference>
<name>A0A645GLR4_9ZZZZ</name>
<dbReference type="InterPro" id="IPR019734">
    <property type="entry name" value="TPR_rpt"/>
</dbReference>
<evidence type="ECO:0000313" key="1">
    <source>
        <dbReference type="EMBL" id="MPN27156.1"/>
    </source>
</evidence>
<reference evidence="1" key="1">
    <citation type="submission" date="2019-08" db="EMBL/GenBank/DDBJ databases">
        <authorList>
            <person name="Kucharzyk K."/>
            <person name="Murdoch R.W."/>
            <person name="Higgins S."/>
            <person name="Loffler F."/>
        </authorList>
    </citation>
    <scope>NUCLEOTIDE SEQUENCE</scope>
</reference>
<organism evidence="1">
    <name type="scientific">bioreactor metagenome</name>
    <dbReference type="NCBI Taxonomy" id="1076179"/>
    <lineage>
        <taxon>unclassified sequences</taxon>
        <taxon>metagenomes</taxon>
        <taxon>ecological metagenomes</taxon>
    </lineage>
</organism>
<dbReference type="Gene3D" id="1.25.40.10">
    <property type="entry name" value="Tetratricopeptide repeat domain"/>
    <property type="match status" value="1"/>
</dbReference>
<dbReference type="InterPro" id="IPR011990">
    <property type="entry name" value="TPR-like_helical_dom_sf"/>
</dbReference>
<comment type="caution">
    <text evidence="1">The sequence shown here is derived from an EMBL/GenBank/DDBJ whole genome shotgun (WGS) entry which is preliminary data.</text>
</comment>
<evidence type="ECO:0008006" key="2">
    <source>
        <dbReference type="Google" id="ProtNLM"/>
    </source>
</evidence>
<dbReference type="SUPFAM" id="SSF48452">
    <property type="entry name" value="TPR-like"/>
    <property type="match status" value="1"/>
</dbReference>
<dbReference type="AlphaFoldDB" id="A0A645GLR4"/>
<gene>
    <name evidence="1" type="ORF">SDC9_174583</name>
</gene>
<proteinExistence type="predicted"/>
<sequence length="179" mass="20642">MGKQAIEEGDYSRALELLNETDVYPHNLGEGKLSTVNENDVEYYKGVCYRGLGDEEKAVEWFTKATRGPDEPKQAFFYNDENPDKIYFQGLAWRALGDEEKAQERFQKLIEHGEKHLDDDCKIDYFAVSLPDLAIWEEDLNKRNKIHCYYVMALGYTGIKATGKARDCMDKLLKMGSYT</sequence>
<dbReference type="EMBL" id="VSSQ01076945">
    <property type="protein sequence ID" value="MPN27156.1"/>
    <property type="molecule type" value="Genomic_DNA"/>
</dbReference>
<protein>
    <recommendedName>
        <fullName evidence="2">Lipopolysaccharide assembly protein B</fullName>
    </recommendedName>
</protein>